<evidence type="ECO:0000256" key="8">
    <source>
        <dbReference type="PIRSR" id="PIRSR037125-1"/>
    </source>
</evidence>
<feature type="binding site" evidence="8">
    <location>
        <position position="412"/>
    </location>
    <ligand>
        <name>Zn(2+)</name>
        <dbReference type="ChEBI" id="CHEBI:29105"/>
    </ligand>
</feature>
<feature type="binding site" evidence="8">
    <location>
        <position position="409"/>
    </location>
    <ligand>
        <name>Zn(2+)</name>
        <dbReference type="ChEBI" id="CHEBI:29105"/>
    </ligand>
</feature>
<evidence type="ECO:0000313" key="12">
    <source>
        <dbReference type="EMBL" id="POY70767.1"/>
    </source>
</evidence>
<proteinExistence type="inferred from homology"/>
<organism evidence="12 13">
    <name type="scientific">Rhodotorula taiwanensis</name>
    <dbReference type="NCBI Taxonomy" id="741276"/>
    <lineage>
        <taxon>Eukaryota</taxon>
        <taxon>Fungi</taxon>
        <taxon>Dikarya</taxon>
        <taxon>Basidiomycota</taxon>
        <taxon>Pucciniomycotina</taxon>
        <taxon>Microbotryomycetes</taxon>
        <taxon>Sporidiobolales</taxon>
        <taxon>Sporidiobolaceae</taxon>
        <taxon>Rhodotorula</taxon>
    </lineage>
</organism>
<dbReference type="STRING" id="741276.A0A2S5B1W3"/>
<keyword evidence="5 7" id="KW-0862">Zinc</keyword>
<feature type="region of interest" description="Disordered" evidence="9">
    <location>
        <begin position="153"/>
        <end position="299"/>
    </location>
</feature>
<evidence type="ECO:0000256" key="4">
    <source>
        <dbReference type="ARBA" id="ARBA00022801"/>
    </source>
</evidence>
<keyword evidence="13" id="KW-1185">Reference proteome</keyword>
<feature type="domain" description="Ribonuclease PIN" evidence="11">
    <location>
        <begin position="112"/>
        <end position="140"/>
    </location>
</feature>
<dbReference type="AlphaFoldDB" id="A0A2S5B1W3"/>
<feature type="domain" description="Nin one binding (NOB1) Zn-ribbon-like" evidence="10">
    <location>
        <begin position="384"/>
        <end position="460"/>
    </location>
</feature>
<feature type="compositionally biased region" description="Low complexity" evidence="9">
    <location>
        <begin position="188"/>
        <end position="210"/>
    </location>
</feature>
<dbReference type="GO" id="GO:0005730">
    <property type="term" value="C:nucleolus"/>
    <property type="evidence" value="ECO:0007669"/>
    <property type="project" value="UniProtKB-SubCell"/>
</dbReference>
<feature type="compositionally biased region" description="Acidic residues" evidence="9">
    <location>
        <begin position="276"/>
        <end position="288"/>
    </location>
</feature>
<evidence type="ECO:0000256" key="3">
    <source>
        <dbReference type="ARBA" id="ARBA00022723"/>
    </source>
</evidence>
<dbReference type="Proteomes" id="UP000237144">
    <property type="component" value="Unassembled WGS sequence"/>
</dbReference>
<dbReference type="GO" id="GO:0004521">
    <property type="term" value="F:RNA endonuclease activity"/>
    <property type="evidence" value="ECO:0007669"/>
    <property type="project" value="UniProtKB-UniRule"/>
</dbReference>
<name>A0A2S5B1W3_9BASI</name>
<dbReference type="GO" id="GO:0030688">
    <property type="term" value="C:preribosome, small subunit precursor"/>
    <property type="evidence" value="ECO:0007669"/>
    <property type="project" value="TreeGrafter"/>
</dbReference>
<feature type="compositionally biased region" description="Low complexity" evidence="9">
    <location>
        <begin position="223"/>
        <end position="275"/>
    </location>
</feature>
<dbReference type="InterPro" id="IPR017117">
    <property type="entry name" value="Nob1_euk"/>
</dbReference>
<feature type="domain" description="Ribonuclease PIN" evidence="11">
    <location>
        <begin position="19"/>
        <end position="67"/>
    </location>
</feature>
<feature type="region of interest" description="Disordered" evidence="9">
    <location>
        <begin position="547"/>
        <end position="593"/>
    </location>
</feature>
<evidence type="ECO:0000256" key="5">
    <source>
        <dbReference type="ARBA" id="ARBA00022833"/>
    </source>
</evidence>
<evidence type="ECO:0000259" key="10">
    <source>
        <dbReference type="Pfam" id="PF08772"/>
    </source>
</evidence>
<feature type="region of interest" description="Disordered" evidence="9">
    <location>
        <begin position="316"/>
        <end position="348"/>
    </location>
</feature>
<dbReference type="InterPro" id="IPR033411">
    <property type="entry name" value="Ribonuclease_PIN"/>
</dbReference>
<dbReference type="EMBL" id="PJQD01000097">
    <property type="protein sequence ID" value="POY70767.1"/>
    <property type="molecule type" value="Genomic_DNA"/>
</dbReference>
<dbReference type="GO" id="GO:0046872">
    <property type="term" value="F:metal ion binding"/>
    <property type="evidence" value="ECO:0007669"/>
    <property type="project" value="UniProtKB-UniRule"/>
</dbReference>
<dbReference type="InterPro" id="IPR036283">
    <property type="entry name" value="NOB1_Zf-like_sf"/>
</dbReference>
<comment type="caution">
    <text evidence="12">The sequence shown here is derived from an EMBL/GenBank/DDBJ whole genome shotgun (WGS) entry which is preliminary data.</text>
</comment>
<keyword evidence="3 7" id="KW-0479">Metal-binding</keyword>
<dbReference type="Gene3D" id="6.20.210.10">
    <property type="entry name" value="Nin one binding (NOB1), Zn-ribbon-like"/>
    <property type="match status" value="1"/>
</dbReference>
<evidence type="ECO:0000256" key="7">
    <source>
        <dbReference type="PIRNR" id="PIRNR037125"/>
    </source>
</evidence>
<comment type="similarity">
    <text evidence="1 7">Belongs to the NOB1 family.</text>
</comment>
<dbReference type="Pfam" id="PF17146">
    <property type="entry name" value="PIN_6"/>
    <property type="match status" value="2"/>
</dbReference>
<keyword evidence="2" id="KW-0540">Nuclease</keyword>
<dbReference type="InterPro" id="IPR014881">
    <property type="entry name" value="NOB1_Zn-bd"/>
</dbReference>
<dbReference type="Gene3D" id="3.40.50.1010">
    <property type="entry name" value="5'-nuclease"/>
    <property type="match status" value="1"/>
</dbReference>
<reference evidence="12 13" key="1">
    <citation type="journal article" date="2018" name="Front. Microbiol.">
        <title>Prospects for Fungal Bioremediation of Acidic Radioactive Waste Sites: Characterization and Genome Sequence of Rhodotorula taiwanensis MD1149.</title>
        <authorList>
            <person name="Tkavc R."/>
            <person name="Matrosova V.Y."/>
            <person name="Grichenko O.E."/>
            <person name="Gostincar C."/>
            <person name="Volpe R.P."/>
            <person name="Klimenkova P."/>
            <person name="Gaidamakova E.K."/>
            <person name="Zhou C.E."/>
            <person name="Stewart B.J."/>
            <person name="Lyman M.G."/>
            <person name="Malfatti S.A."/>
            <person name="Rubinfeld B."/>
            <person name="Courtot M."/>
            <person name="Singh J."/>
            <person name="Dalgard C.L."/>
            <person name="Hamilton T."/>
            <person name="Frey K.G."/>
            <person name="Gunde-Cimerman N."/>
            <person name="Dugan L."/>
            <person name="Daly M.J."/>
        </authorList>
    </citation>
    <scope>NUCLEOTIDE SEQUENCE [LARGE SCALE GENOMIC DNA]</scope>
    <source>
        <strain evidence="12 13">MD1149</strain>
    </source>
</reference>
<keyword evidence="6 7" id="KW-0539">Nucleus</keyword>
<comment type="function">
    <text evidence="7">Required for the synthesis of 40S ribosome subunits. Has a role in processing 20S pre-rRNA into the mature 18S rRNA, where it is required for cleavage at the 3' end of the mature 18S rRNA (D-site). Accompanies the 20S pre-rRNA from the nucleus to the cytoplasm.</text>
</comment>
<dbReference type="PIRSF" id="PIRSF037125">
    <property type="entry name" value="D-site_20S_pre-rRNA_nuclease"/>
    <property type="match status" value="1"/>
</dbReference>
<protein>
    <recommendedName>
        <fullName evidence="7">20S-pre-rRNA D-site endonuclease NOB1</fullName>
    </recommendedName>
</protein>
<dbReference type="GO" id="GO:0030490">
    <property type="term" value="P:maturation of SSU-rRNA"/>
    <property type="evidence" value="ECO:0007669"/>
    <property type="project" value="TreeGrafter"/>
</dbReference>
<keyword evidence="4" id="KW-0378">Hydrolase</keyword>
<comment type="subcellular location">
    <subcellularLocation>
        <location evidence="7">Nucleus</location>
        <location evidence="7">Nucleolus</location>
    </subcellularLocation>
</comment>
<feature type="compositionally biased region" description="Basic and acidic residues" evidence="9">
    <location>
        <begin position="162"/>
        <end position="181"/>
    </location>
</feature>
<dbReference type="Pfam" id="PF08772">
    <property type="entry name" value="Zn_ribbon_NOB1"/>
    <property type="match status" value="1"/>
</dbReference>
<evidence type="ECO:0000259" key="11">
    <source>
        <dbReference type="Pfam" id="PF17146"/>
    </source>
</evidence>
<evidence type="ECO:0000256" key="1">
    <source>
        <dbReference type="ARBA" id="ARBA00005858"/>
    </source>
</evidence>
<sequence length="593" mass="62640">MAPPKQQPSLAGQRAIKHLVVDTGALIAAPVSSLRETATNYLVTSDVVQELRDKRGRNVLQEAQLQLPADTVIEGRERDELFREHEGFQVRDPTPESVAKTPASDADRIQIAVTAFARKTGDLAVLSSADIRVLALCLTLELEENGTWRVREFPGQVLIPPPKDDKAKDEGEDDGKGKDKEQEDAEVAATATGEEASAESSTLAESLATLNVEDKEEDEKLVAPTSEPEASPSSLATEAESTPAPAPSSSTISATAPPFTPAASSSASTSAPAAGGEDEDEDVSDAESDSSAGSWITPDNVHAHKVRDLGLFEAPEASTSAGPAASTSTAGDATPTAASSTAPAPKAPKPKTIMKAAVLTGDYAMQNVALQMGLNVLGSGGKRVREVRTWVLRCHACFKLCKNPDKRFCPSCGGATLLRTSITYVPVTPQNPQGYILHLKSNYNYRLRGTQYSMANPKMGKSGGGQQAAPVVREDQKEWIRGVKSAEIRKHKEERALQKALLDDEERKNLIPGGSGGSYAVSASANAAGWFAQAGTLEAQMLGIGGGKGGIENPKGRRRGGKNGQGGEVRLDKSGLPIIGSGRRNPNEARRRK</sequence>
<gene>
    <name evidence="12" type="ORF">BMF94_6177</name>
</gene>
<evidence type="ECO:0000313" key="13">
    <source>
        <dbReference type="Proteomes" id="UP000237144"/>
    </source>
</evidence>
<dbReference type="SUPFAM" id="SSF144206">
    <property type="entry name" value="NOB1 zinc finger-like"/>
    <property type="match status" value="1"/>
</dbReference>
<dbReference type="PANTHER" id="PTHR12814">
    <property type="entry name" value="RNA-BINDING PROTEIN NOB1"/>
    <property type="match status" value="1"/>
</dbReference>
<evidence type="ECO:0000256" key="9">
    <source>
        <dbReference type="SAM" id="MobiDB-lite"/>
    </source>
</evidence>
<feature type="binding site" evidence="8">
    <location>
        <position position="394"/>
    </location>
    <ligand>
        <name>Zn(2+)</name>
        <dbReference type="ChEBI" id="CHEBI:29105"/>
    </ligand>
</feature>
<evidence type="ECO:0000256" key="6">
    <source>
        <dbReference type="ARBA" id="ARBA00023242"/>
    </source>
</evidence>
<dbReference type="GO" id="GO:0016787">
    <property type="term" value="F:hydrolase activity"/>
    <property type="evidence" value="ECO:0007669"/>
    <property type="project" value="UniProtKB-KW"/>
</dbReference>
<dbReference type="OrthoDB" id="446759at2759"/>
<dbReference type="CDD" id="cd09876">
    <property type="entry name" value="PIN_Nob1-like"/>
    <property type="match status" value="1"/>
</dbReference>
<accession>A0A2S5B1W3</accession>
<dbReference type="PANTHER" id="PTHR12814:SF2">
    <property type="entry name" value="RNA-BINDING PROTEIN NOB1"/>
    <property type="match status" value="1"/>
</dbReference>
<dbReference type="InterPro" id="IPR039907">
    <property type="entry name" value="NOB1"/>
</dbReference>
<evidence type="ECO:0000256" key="2">
    <source>
        <dbReference type="ARBA" id="ARBA00022722"/>
    </source>
</evidence>
<feature type="binding site" evidence="8">
    <location>
        <position position="397"/>
    </location>
    <ligand>
        <name>Zn(2+)</name>
        <dbReference type="ChEBI" id="CHEBI:29105"/>
    </ligand>
</feature>